<feature type="active site" description="Nucleophile" evidence="15">
    <location>
        <position position="257"/>
    </location>
</feature>
<feature type="domain" description="Glycosyl hydrolase family 13 catalytic" evidence="18">
    <location>
        <begin position="116"/>
        <end position="456"/>
    </location>
</feature>
<dbReference type="NCBIfam" id="TIGR02402">
    <property type="entry name" value="trehalose_TreZ"/>
    <property type="match status" value="1"/>
</dbReference>
<name>A0AAC9K6K7_9PROT</name>
<comment type="pathway">
    <text evidence="2 14">Glycan biosynthesis; trehalose biosynthesis.</text>
</comment>
<dbReference type="Gene3D" id="2.60.40.1180">
    <property type="entry name" value="Golgi alpha-mannosidase II"/>
    <property type="match status" value="1"/>
</dbReference>
<dbReference type="SMART" id="SM00642">
    <property type="entry name" value="Aamy"/>
    <property type="match status" value="1"/>
</dbReference>
<evidence type="ECO:0000256" key="7">
    <source>
        <dbReference type="ARBA" id="ARBA00022801"/>
    </source>
</evidence>
<keyword evidence="8" id="KW-0119">Carbohydrate metabolism</keyword>
<dbReference type="CDD" id="cd02853">
    <property type="entry name" value="E_set_MTHase_like_N"/>
    <property type="match status" value="1"/>
</dbReference>
<evidence type="ECO:0000256" key="17">
    <source>
        <dbReference type="PIRSR" id="PIRSR006337-3"/>
    </source>
</evidence>
<dbReference type="InterPro" id="IPR012768">
    <property type="entry name" value="Trehalose_TreZ"/>
</dbReference>
<evidence type="ECO:0000256" key="9">
    <source>
        <dbReference type="ARBA" id="ARBA00023295"/>
    </source>
</evidence>
<feature type="binding site" evidence="16">
    <location>
        <begin position="315"/>
        <end position="319"/>
    </location>
    <ligand>
        <name>substrate</name>
    </ligand>
</feature>
<evidence type="ECO:0000259" key="18">
    <source>
        <dbReference type="SMART" id="SM00642"/>
    </source>
</evidence>
<comment type="subcellular location">
    <subcellularLocation>
        <location evidence="1 15">Cytoplasm</location>
    </subcellularLocation>
</comment>
<dbReference type="GO" id="GO:0005992">
    <property type="term" value="P:trehalose biosynthetic process"/>
    <property type="evidence" value="ECO:0007669"/>
    <property type="project" value="UniProtKB-UniRule"/>
</dbReference>
<dbReference type="InterPro" id="IPR022567">
    <property type="entry name" value="DUF3459"/>
</dbReference>
<dbReference type="InterPro" id="IPR013783">
    <property type="entry name" value="Ig-like_fold"/>
</dbReference>
<dbReference type="AlphaFoldDB" id="A0AAC9K6K7"/>
<evidence type="ECO:0000313" key="19">
    <source>
        <dbReference type="EMBL" id="APH54001.1"/>
    </source>
</evidence>
<dbReference type="PANTHER" id="PTHR43651:SF11">
    <property type="entry name" value="MALTO-OLIGOSYLTREHALOSE TREHALOHYDROLASE"/>
    <property type="match status" value="1"/>
</dbReference>
<dbReference type="InterPro" id="IPR017853">
    <property type="entry name" value="GH"/>
</dbReference>
<dbReference type="PIRSF" id="PIRSF006337">
    <property type="entry name" value="Trehalose_TreZ"/>
    <property type="match status" value="1"/>
</dbReference>
<evidence type="ECO:0000256" key="13">
    <source>
        <dbReference type="NCBIfam" id="TIGR02402"/>
    </source>
</evidence>
<dbReference type="EMBL" id="CP018191">
    <property type="protein sequence ID" value="APH54001.1"/>
    <property type="molecule type" value="Genomic_DNA"/>
</dbReference>
<comment type="similarity">
    <text evidence="3 14">Belongs to the glycosyl hydrolase 13 family.</text>
</comment>
<evidence type="ECO:0000256" key="2">
    <source>
        <dbReference type="ARBA" id="ARBA00005199"/>
    </source>
</evidence>
<evidence type="ECO:0000256" key="1">
    <source>
        <dbReference type="ARBA" id="ARBA00004496"/>
    </source>
</evidence>
<dbReference type="CDD" id="cd11325">
    <property type="entry name" value="AmyAc_GTHase"/>
    <property type="match status" value="1"/>
</dbReference>
<dbReference type="GO" id="GO:0033942">
    <property type="term" value="F:4-alpha-D-(1-&gt;4)-alpha-D-glucanotrehalose trehalohydrolase activity"/>
    <property type="evidence" value="ECO:0007669"/>
    <property type="project" value="UniProtKB-EC"/>
</dbReference>
<evidence type="ECO:0000256" key="5">
    <source>
        <dbReference type="ARBA" id="ARBA00015938"/>
    </source>
</evidence>
<feature type="binding site" evidence="16">
    <location>
        <begin position="255"/>
        <end position="260"/>
    </location>
    <ligand>
        <name>substrate</name>
    </ligand>
</feature>
<evidence type="ECO:0000256" key="4">
    <source>
        <dbReference type="ARBA" id="ARBA00012268"/>
    </source>
</evidence>
<dbReference type="Proteomes" id="UP000182373">
    <property type="component" value="Chromosome"/>
</dbReference>
<dbReference type="RefSeq" id="WP_072572156.1">
    <property type="nucleotide sequence ID" value="NZ_CP018191.1"/>
</dbReference>
<protein>
    <recommendedName>
        <fullName evidence="5 13">Malto-oligosyltrehalose trehalohydrolase</fullName>
        <shortName evidence="14">MTHase</shortName>
        <ecNumber evidence="4 13">3.2.1.141</ecNumber>
    </recommendedName>
    <alternativeName>
        <fullName evidence="11 14">4-alpha-D-((1-&gt;4)-alpha-D-glucano)trehalose trehalohydrolase</fullName>
    </alternativeName>
    <alternativeName>
        <fullName evidence="10 14">Maltooligosyl trehalose trehalohydrolase</fullName>
    </alternativeName>
</protein>
<evidence type="ECO:0000256" key="15">
    <source>
        <dbReference type="PIRSR" id="PIRSR006337-1"/>
    </source>
</evidence>
<accession>A0AAC9K6K7</accession>
<proteinExistence type="inferred from homology"/>
<comment type="catalytic activity">
    <reaction evidence="12 14">
        <text>hydrolysis of (1-&gt;4)-alpha-D-glucosidic linkage in 4-alpha-D-[(1-&gt;4)-alpha-D-glucanosyl]n trehalose to yield trehalose and (1-&gt;4)-alpha-D-glucan.</text>
        <dbReference type="EC" id="3.2.1.141"/>
    </reaction>
</comment>
<dbReference type="InterPro" id="IPR044901">
    <property type="entry name" value="Trehalose_TreZ_E-set_sf"/>
</dbReference>
<dbReference type="EC" id="3.2.1.141" evidence="4 13"/>
<evidence type="ECO:0000256" key="10">
    <source>
        <dbReference type="ARBA" id="ARBA00032057"/>
    </source>
</evidence>
<dbReference type="Gene3D" id="1.10.10.760">
    <property type="entry name" value="E-set domains of sugar-utilizing enzymes"/>
    <property type="match status" value="1"/>
</dbReference>
<evidence type="ECO:0000256" key="6">
    <source>
        <dbReference type="ARBA" id="ARBA00022490"/>
    </source>
</evidence>
<feature type="active site" description="Proton donor" evidence="15">
    <location>
        <position position="291"/>
    </location>
</feature>
<dbReference type="GO" id="GO:0005737">
    <property type="term" value="C:cytoplasm"/>
    <property type="evidence" value="ECO:0007669"/>
    <property type="project" value="UniProtKB-SubCell"/>
</dbReference>
<dbReference type="SUPFAM" id="SSF81296">
    <property type="entry name" value="E set domains"/>
    <property type="match status" value="1"/>
</dbReference>
<keyword evidence="6" id="KW-0963">Cytoplasm</keyword>
<dbReference type="SUPFAM" id="SSF51445">
    <property type="entry name" value="(Trans)glycosidases"/>
    <property type="match status" value="1"/>
</dbReference>
<dbReference type="Pfam" id="PF11941">
    <property type="entry name" value="DUF3459"/>
    <property type="match status" value="1"/>
</dbReference>
<dbReference type="Gene3D" id="3.20.20.80">
    <property type="entry name" value="Glycosidases"/>
    <property type="match status" value="1"/>
</dbReference>
<dbReference type="InterPro" id="IPR014756">
    <property type="entry name" value="Ig_E-set"/>
</dbReference>
<keyword evidence="7 14" id="KW-0378">Hydrolase</keyword>
<keyword evidence="9 14" id="KW-0326">Glycosidase</keyword>
<evidence type="ECO:0000256" key="12">
    <source>
        <dbReference type="ARBA" id="ARBA00034013"/>
    </source>
</evidence>
<sequence length="596" mass="66697">MALYEWATRHGVTRKDNITRFRIWAPDIALMSLQIQGDDPVPMQALDGGWHEHEQSVPAGTRYKFILPDGLAVPDPASRCQDGDVHGWSIVTDPGTYVWKHTEWKGRPWHEAILYELHPGAFGGFKGIVDYLPSLKAIGITAVELMPLADFPGARNWGYDGVLPYAPDTAYGSPDDLKALIDTAHGLGLMVYLDVVYNHFGPDGAYAHVYARDFFDESKHTPWGAAIDFTRSEVQDYFVDNALYWLNEFRFDGLRFDATHAIEPQSFLPDMARLIREQITPSDRHVHLMLEHEGNVSPLLRPARNGAYYDAQWTDDFHHCLHVLLTGETEGYYEDFEDATNLLARCLSDGFAYQGEVSRHSGKHRGHPADGLPTTAFIICLQNHDQIGNRAMGERLITLTDHDALRAATALQILMPQIPLLYMGEEWESRTPFLFFTDHHNELADAVREGRRAEFKHFSAFQDPEKRDHIPDPNAETTFTRSIPDFTAAQTDQGQDALAFRQMLLSLRHTLLLPRLVGTRSAGVDILGQGALLARWTLGDGALMSIGLNLGTEPVPLPPIAGKAVFSTRDPSSNHTLLPVATTALWFKEASTEDVP</sequence>
<gene>
    <name evidence="19" type="ORF">GbCGDNIH9_0749</name>
</gene>
<evidence type="ECO:0000256" key="8">
    <source>
        <dbReference type="ARBA" id="ARBA00023277"/>
    </source>
</evidence>
<evidence type="ECO:0000256" key="16">
    <source>
        <dbReference type="PIRSR" id="PIRSR006337-2"/>
    </source>
</evidence>
<dbReference type="PANTHER" id="PTHR43651">
    <property type="entry name" value="1,4-ALPHA-GLUCAN-BRANCHING ENZYME"/>
    <property type="match status" value="1"/>
</dbReference>
<evidence type="ECO:0000256" key="11">
    <source>
        <dbReference type="ARBA" id="ARBA00033284"/>
    </source>
</evidence>
<dbReference type="Pfam" id="PF00128">
    <property type="entry name" value="Alpha-amylase"/>
    <property type="match status" value="1"/>
</dbReference>
<evidence type="ECO:0000256" key="3">
    <source>
        <dbReference type="ARBA" id="ARBA00008061"/>
    </source>
</evidence>
<feature type="binding site" evidence="16">
    <location>
        <begin position="384"/>
        <end position="389"/>
    </location>
    <ligand>
        <name>substrate</name>
    </ligand>
</feature>
<dbReference type="Gene3D" id="2.60.40.10">
    <property type="entry name" value="Immunoglobulins"/>
    <property type="match status" value="1"/>
</dbReference>
<reference evidence="20" key="1">
    <citation type="submission" date="2016-11" db="EMBL/GenBank/DDBJ databases">
        <title>Comparative genomic and phenotypic analysis of Granulibacter bethesdensis clinical isolates from patients with chronic granulomatous disease.</title>
        <authorList>
            <person name="Zarember K.A."/>
            <person name="Porcella S.F."/>
            <person name="Chu J."/>
            <person name="Ding L."/>
            <person name="Dahlstrom E."/>
            <person name="Barbian K."/>
            <person name="Martens C."/>
            <person name="Sykora L."/>
            <person name="Kramer S."/>
            <person name="Pettinato A.M."/>
            <person name="Hong H."/>
            <person name="Wald G."/>
            <person name="Berg L.J."/>
            <person name="Rogge L.S."/>
            <person name="Greenberg D.E."/>
            <person name="Falcone E.L."/>
            <person name="Neves J.F."/>
            <person name="Simoes M.J."/>
            <person name="Casal M."/>
            <person name="Rodriguez-Lopez F.C."/>
            <person name="Zelazny A."/>
            <person name="Gallin J.I."/>
            <person name="Holland S.M."/>
        </authorList>
    </citation>
    <scope>NUCLEOTIDE SEQUENCE [LARGE SCALE GENOMIC DNA]</scope>
    <source>
        <strain evidence="20">NIH9.1</strain>
    </source>
</reference>
<feature type="site" description="Transition state stabilizer" evidence="17">
    <location>
        <position position="385"/>
    </location>
</feature>
<organism evidence="19 20">
    <name type="scientific">Granulibacter bethesdensis</name>
    <dbReference type="NCBI Taxonomy" id="364410"/>
    <lineage>
        <taxon>Bacteria</taxon>
        <taxon>Pseudomonadati</taxon>
        <taxon>Pseudomonadota</taxon>
        <taxon>Alphaproteobacteria</taxon>
        <taxon>Acetobacterales</taxon>
        <taxon>Acetobacteraceae</taxon>
        <taxon>Granulibacter</taxon>
    </lineage>
</organism>
<dbReference type="InterPro" id="IPR013780">
    <property type="entry name" value="Glyco_hydro_b"/>
</dbReference>
<evidence type="ECO:0000313" key="20">
    <source>
        <dbReference type="Proteomes" id="UP000182373"/>
    </source>
</evidence>
<evidence type="ECO:0000256" key="14">
    <source>
        <dbReference type="PIRNR" id="PIRNR006337"/>
    </source>
</evidence>
<dbReference type="InterPro" id="IPR006047">
    <property type="entry name" value="GH13_cat_dom"/>
</dbReference>